<feature type="domain" description="Ig-like" evidence="2">
    <location>
        <begin position="158"/>
        <end position="253"/>
    </location>
</feature>
<sequence length="295" mass="33380">MTLNYIILLNFLFFDIDPQGYTEKKRIELIGAHSILAIEQQPFELSTVSEQEYTITSVVMQSVILPCKAILLIMEPERVMWYKIMNHGQSSLSVGKYLITKDPRISVAYYSFDHGLSPAKWDLHISDIHLSDAARYQCHVVDKDGRISARSNVKLIVEDIIVNIQPSDVLVSVGDKTEFYCNFTGQYRVRRDKVTWLKDGKPLLSDVSHITTSTELPNVTVTVLHIVSSRLSDSGSYRCSDGHSVQSKEAKLYLRDGNLNRLPQSLSSSSFTLKLSLDRTILFVCIFLSLVLSLK</sequence>
<evidence type="ECO:0000313" key="4">
    <source>
        <dbReference type="EMBL" id="CAF3640587.1"/>
    </source>
</evidence>
<dbReference type="PANTHER" id="PTHR23279">
    <property type="entry name" value="DEFECTIVE PROBOSCIS EXTENSION RESPONSE DPR -RELATED"/>
    <property type="match status" value="1"/>
</dbReference>
<name>A0A814X4A4_9BILA</name>
<dbReference type="Proteomes" id="UP000663868">
    <property type="component" value="Unassembled WGS sequence"/>
</dbReference>
<dbReference type="GO" id="GO:0032589">
    <property type="term" value="C:neuron projection membrane"/>
    <property type="evidence" value="ECO:0007669"/>
    <property type="project" value="TreeGrafter"/>
</dbReference>
<dbReference type="EMBL" id="CAJOBB010000288">
    <property type="protein sequence ID" value="CAF3640587.1"/>
    <property type="molecule type" value="Genomic_DNA"/>
</dbReference>
<dbReference type="PROSITE" id="PS50835">
    <property type="entry name" value="IG_LIKE"/>
    <property type="match status" value="2"/>
</dbReference>
<gene>
    <name evidence="3" type="ORF">IZO911_LOCUS29274</name>
    <name evidence="4" type="ORF">KXQ929_LOCUS7173</name>
</gene>
<feature type="signal peptide" evidence="1">
    <location>
        <begin position="1"/>
        <end position="22"/>
    </location>
</feature>
<evidence type="ECO:0000259" key="2">
    <source>
        <dbReference type="PROSITE" id="PS50835"/>
    </source>
</evidence>
<organism evidence="3 5">
    <name type="scientific">Adineta steineri</name>
    <dbReference type="NCBI Taxonomy" id="433720"/>
    <lineage>
        <taxon>Eukaryota</taxon>
        <taxon>Metazoa</taxon>
        <taxon>Spiralia</taxon>
        <taxon>Gnathifera</taxon>
        <taxon>Rotifera</taxon>
        <taxon>Eurotatoria</taxon>
        <taxon>Bdelloidea</taxon>
        <taxon>Adinetida</taxon>
        <taxon>Adinetidae</taxon>
        <taxon>Adineta</taxon>
    </lineage>
</organism>
<accession>A0A814X4A4</accession>
<evidence type="ECO:0000313" key="5">
    <source>
        <dbReference type="Proteomes" id="UP000663860"/>
    </source>
</evidence>
<evidence type="ECO:0000313" key="3">
    <source>
        <dbReference type="EMBL" id="CAF1212890.1"/>
    </source>
</evidence>
<dbReference type="AlphaFoldDB" id="A0A814X4A4"/>
<dbReference type="InterPro" id="IPR007110">
    <property type="entry name" value="Ig-like_dom"/>
</dbReference>
<dbReference type="InterPro" id="IPR037448">
    <property type="entry name" value="Zig-8"/>
</dbReference>
<evidence type="ECO:0000256" key="1">
    <source>
        <dbReference type="SAM" id="SignalP"/>
    </source>
</evidence>
<dbReference type="Pfam" id="PF07679">
    <property type="entry name" value="I-set"/>
    <property type="match status" value="1"/>
</dbReference>
<dbReference type="InterPro" id="IPR013783">
    <property type="entry name" value="Ig-like_fold"/>
</dbReference>
<dbReference type="Gene3D" id="2.60.40.10">
    <property type="entry name" value="Immunoglobulins"/>
    <property type="match status" value="2"/>
</dbReference>
<feature type="chain" id="PRO_5036226407" description="Ig-like domain-containing protein" evidence="1">
    <location>
        <begin position="23"/>
        <end position="295"/>
    </location>
</feature>
<dbReference type="InterPro" id="IPR003598">
    <property type="entry name" value="Ig_sub2"/>
</dbReference>
<dbReference type="InterPro" id="IPR003599">
    <property type="entry name" value="Ig_sub"/>
</dbReference>
<dbReference type="InterPro" id="IPR013098">
    <property type="entry name" value="Ig_I-set"/>
</dbReference>
<dbReference type="SUPFAM" id="SSF48726">
    <property type="entry name" value="Immunoglobulin"/>
    <property type="match status" value="2"/>
</dbReference>
<feature type="domain" description="Ig-like" evidence="2">
    <location>
        <begin position="42"/>
        <end position="154"/>
    </location>
</feature>
<proteinExistence type="predicted"/>
<dbReference type="Proteomes" id="UP000663860">
    <property type="component" value="Unassembled WGS sequence"/>
</dbReference>
<dbReference type="InterPro" id="IPR036179">
    <property type="entry name" value="Ig-like_dom_sf"/>
</dbReference>
<protein>
    <recommendedName>
        <fullName evidence="2">Ig-like domain-containing protein</fullName>
    </recommendedName>
</protein>
<dbReference type="GO" id="GO:0050808">
    <property type="term" value="P:synapse organization"/>
    <property type="evidence" value="ECO:0007669"/>
    <property type="project" value="TreeGrafter"/>
</dbReference>
<dbReference type="Pfam" id="PF07686">
    <property type="entry name" value="V-set"/>
    <property type="match status" value="1"/>
</dbReference>
<dbReference type="SMART" id="SM00409">
    <property type="entry name" value="IG"/>
    <property type="match status" value="2"/>
</dbReference>
<dbReference type="EMBL" id="CAJNOE010000432">
    <property type="protein sequence ID" value="CAF1212890.1"/>
    <property type="molecule type" value="Genomic_DNA"/>
</dbReference>
<dbReference type="InterPro" id="IPR013106">
    <property type="entry name" value="Ig_V-set"/>
</dbReference>
<dbReference type="SMART" id="SM00408">
    <property type="entry name" value="IGc2"/>
    <property type="match status" value="2"/>
</dbReference>
<keyword evidence="1" id="KW-0732">Signal</keyword>
<reference evidence="3" key="1">
    <citation type="submission" date="2021-02" db="EMBL/GenBank/DDBJ databases">
        <authorList>
            <person name="Nowell W R."/>
        </authorList>
    </citation>
    <scope>NUCLEOTIDE SEQUENCE</scope>
</reference>
<dbReference type="PANTHER" id="PTHR23279:SF36">
    <property type="entry name" value="DEFECTIVE PROBOSCIS EXTENSION RESPONSE 9, ISOFORM A"/>
    <property type="match status" value="1"/>
</dbReference>
<comment type="caution">
    <text evidence="3">The sequence shown here is derived from an EMBL/GenBank/DDBJ whole genome shotgun (WGS) entry which is preliminary data.</text>
</comment>